<dbReference type="InterPro" id="IPR041916">
    <property type="entry name" value="Anti_sigma_zinc_sf"/>
</dbReference>
<organism evidence="7 8">
    <name type="scientific">Chloroflexus islandicus</name>
    <dbReference type="NCBI Taxonomy" id="1707952"/>
    <lineage>
        <taxon>Bacteria</taxon>
        <taxon>Bacillati</taxon>
        <taxon>Chloroflexota</taxon>
        <taxon>Chloroflexia</taxon>
        <taxon>Chloroflexales</taxon>
        <taxon>Chloroflexineae</taxon>
        <taxon>Chloroflexaceae</taxon>
        <taxon>Chloroflexus</taxon>
    </lineage>
</organism>
<comment type="subcellular location">
    <subcellularLocation>
        <location evidence="1">Membrane</location>
        <topology evidence="1">Single-pass membrane protein</topology>
    </subcellularLocation>
</comment>
<dbReference type="Gene3D" id="1.10.10.1320">
    <property type="entry name" value="Anti-sigma factor, zinc-finger domain"/>
    <property type="match status" value="1"/>
</dbReference>
<dbReference type="PANTHER" id="PTHR37461:SF1">
    <property type="entry name" value="ANTI-SIGMA-K FACTOR RSKA"/>
    <property type="match status" value="1"/>
</dbReference>
<dbReference type="Proteomes" id="UP000078287">
    <property type="component" value="Unassembled WGS sequence"/>
</dbReference>
<dbReference type="GO" id="GO:0006417">
    <property type="term" value="P:regulation of translation"/>
    <property type="evidence" value="ECO:0007669"/>
    <property type="project" value="TreeGrafter"/>
</dbReference>
<evidence type="ECO:0000256" key="1">
    <source>
        <dbReference type="ARBA" id="ARBA00004167"/>
    </source>
</evidence>
<reference evidence="7 8" key="1">
    <citation type="submission" date="2016-04" db="EMBL/GenBank/DDBJ databases">
        <title>Chloroflexus islandicus sp. nov., a thermophilic filamentous anoxygenic phototrophic bacterium from geyser Strokkur (Iceland).</title>
        <authorList>
            <person name="Gaisin V.A."/>
            <person name="Kalashnikov A.M."/>
            <person name="Sukhacheva M.V."/>
            <person name="Grouzdev D.S."/>
            <person name="Ivanov T.M."/>
            <person name="Kuznetsov B."/>
            <person name="Gorlenko V.M."/>
        </authorList>
    </citation>
    <scope>NUCLEOTIDE SEQUENCE [LARGE SCALE GENOMIC DNA]</scope>
    <source>
        <strain evidence="8">isl-2</strain>
    </source>
</reference>
<evidence type="ECO:0000256" key="2">
    <source>
        <dbReference type="ARBA" id="ARBA00022692"/>
    </source>
</evidence>
<sequence length="250" mass="26351">MTTSPAPQSELPERDLELLSAYIDNELAPADRTALEQRLASEPRLRRELAELRATRDLLREQPWVTPPRSFTLTPDMAGMRPRRFALPSWLQPLSGLAALALVMLIGWQVLRLTSGASPAGQPQVMMAPETTPAAVSAARIEPTEAVAAPAAAAAMNERNEQATEATAGVLASEPTAEKETTVMQQPAQGGGADGIAPGAGGNAGPPPDAQRQAPPPTQPPSPPPLPVVIVLALLILVAAGIWFVRRKAE</sequence>
<dbReference type="InterPro" id="IPR051474">
    <property type="entry name" value="Anti-sigma-K/W_factor"/>
</dbReference>
<proteinExistence type="predicted"/>
<dbReference type="AlphaFoldDB" id="A0A178MFH1"/>
<protein>
    <recommendedName>
        <fullName evidence="9">Anti-sigma factor</fullName>
    </recommendedName>
</protein>
<keyword evidence="8" id="KW-1185">Reference proteome</keyword>
<accession>A0A178MFH1</accession>
<evidence type="ECO:0000256" key="5">
    <source>
        <dbReference type="SAM" id="MobiDB-lite"/>
    </source>
</evidence>
<keyword evidence="4 6" id="KW-0472">Membrane</keyword>
<keyword evidence="2 6" id="KW-0812">Transmembrane</keyword>
<dbReference type="GO" id="GO:0016989">
    <property type="term" value="F:sigma factor antagonist activity"/>
    <property type="evidence" value="ECO:0007669"/>
    <property type="project" value="TreeGrafter"/>
</dbReference>
<keyword evidence="3 6" id="KW-1133">Transmembrane helix</keyword>
<dbReference type="EMBL" id="LWQS01000037">
    <property type="protein sequence ID" value="OAN47489.1"/>
    <property type="molecule type" value="Genomic_DNA"/>
</dbReference>
<evidence type="ECO:0000313" key="7">
    <source>
        <dbReference type="EMBL" id="OAN47489.1"/>
    </source>
</evidence>
<feature type="compositionally biased region" description="Pro residues" evidence="5">
    <location>
        <begin position="205"/>
        <end position="222"/>
    </location>
</feature>
<evidence type="ECO:0000256" key="6">
    <source>
        <dbReference type="SAM" id="Phobius"/>
    </source>
</evidence>
<feature type="compositionally biased region" description="Gly residues" evidence="5">
    <location>
        <begin position="189"/>
        <end position="204"/>
    </location>
</feature>
<dbReference type="OrthoDB" id="167009at2"/>
<feature type="region of interest" description="Disordered" evidence="5">
    <location>
        <begin position="150"/>
        <end position="222"/>
    </location>
</feature>
<name>A0A178MFH1_9CHLR</name>
<dbReference type="STRING" id="1707952.A6A03_10490"/>
<feature type="transmembrane region" description="Helical" evidence="6">
    <location>
        <begin position="90"/>
        <end position="111"/>
    </location>
</feature>
<dbReference type="GO" id="GO:0016020">
    <property type="term" value="C:membrane"/>
    <property type="evidence" value="ECO:0007669"/>
    <property type="project" value="UniProtKB-SubCell"/>
</dbReference>
<evidence type="ECO:0000256" key="3">
    <source>
        <dbReference type="ARBA" id="ARBA00022989"/>
    </source>
</evidence>
<feature type="transmembrane region" description="Helical" evidence="6">
    <location>
        <begin position="226"/>
        <end position="245"/>
    </location>
</feature>
<dbReference type="PANTHER" id="PTHR37461">
    <property type="entry name" value="ANTI-SIGMA-K FACTOR RSKA"/>
    <property type="match status" value="1"/>
</dbReference>
<gene>
    <name evidence="7" type="ORF">A6A03_10490</name>
</gene>
<evidence type="ECO:0008006" key="9">
    <source>
        <dbReference type="Google" id="ProtNLM"/>
    </source>
</evidence>
<dbReference type="RefSeq" id="WP_066783859.1">
    <property type="nucleotide sequence ID" value="NZ_LWQS01000037.1"/>
</dbReference>
<comment type="caution">
    <text evidence="7">The sequence shown here is derived from an EMBL/GenBank/DDBJ whole genome shotgun (WGS) entry which is preliminary data.</text>
</comment>
<evidence type="ECO:0000313" key="8">
    <source>
        <dbReference type="Proteomes" id="UP000078287"/>
    </source>
</evidence>
<evidence type="ECO:0000256" key="4">
    <source>
        <dbReference type="ARBA" id="ARBA00023136"/>
    </source>
</evidence>